<dbReference type="Gene3D" id="2.40.420.20">
    <property type="match status" value="1"/>
</dbReference>
<dbReference type="GO" id="GO:0046914">
    <property type="term" value="F:transition metal ion binding"/>
    <property type="evidence" value="ECO:0007669"/>
    <property type="project" value="TreeGrafter"/>
</dbReference>
<dbReference type="InParanoid" id="A0A6M4HDB8"/>
<evidence type="ECO:0000259" key="9">
    <source>
        <dbReference type="Pfam" id="PF25975"/>
    </source>
</evidence>
<keyword evidence="3" id="KW-0732">Signal</keyword>
<dbReference type="InterPro" id="IPR042230">
    <property type="entry name" value="CusF_sf"/>
</dbReference>
<feature type="domain" description="CusB-like barrel-sandwich hybrid" evidence="7">
    <location>
        <begin position="125"/>
        <end position="244"/>
    </location>
</feature>
<dbReference type="RefSeq" id="WP_171164753.1">
    <property type="nucleotide sequence ID" value="NZ_CP053073.1"/>
</dbReference>
<dbReference type="Gene3D" id="2.40.30.170">
    <property type="match status" value="1"/>
</dbReference>
<dbReference type="PANTHER" id="PTHR30097:SF15">
    <property type="entry name" value="CATION EFFLUX SYSTEM PROTEIN CUSB"/>
    <property type="match status" value="1"/>
</dbReference>
<dbReference type="InterPro" id="IPR058790">
    <property type="entry name" value="BSH_CusB"/>
</dbReference>
<evidence type="ECO:0000256" key="4">
    <source>
        <dbReference type="ARBA" id="ARBA00023065"/>
    </source>
</evidence>
<evidence type="ECO:0000259" key="6">
    <source>
        <dbReference type="Pfam" id="PF25869"/>
    </source>
</evidence>
<dbReference type="GO" id="GO:0016020">
    <property type="term" value="C:membrane"/>
    <property type="evidence" value="ECO:0007669"/>
    <property type="project" value="InterPro"/>
</dbReference>
<dbReference type="Pfam" id="PF25954">
    <property type="entry name" value="Beta-barrel_RND_2"/>
    <property type="match status" value="1"/>
</dbReference>
<dbReference type="PANTHER" id="PTHR30097">
    <property type="entry name" value="CATION EFFLUX SYSTEM PROTEIN CUSB"/>
    <property type="match status" value="1"/>
</dbReference>
<dbReference type="Gene3D" id="2.40.50.320">
    <property type="entry name" value="Copper binding periplasmic protein CusF"/>
    <property type="match status" value="1"/>
</dbReference>
<evidence type="ECO:0000256" key="3">
    <source>
        <dbReference type="ARBA" id="ARBA00022729"/>
    </source>
</evidence>
<dbReference type="Pfam" id="PF11604">
    <property type="entry name" value="CusF_Ec"/>
    <property type="match status" value="1"/>
</dbReference>
<accession>A0A6M4HDB8</accession>
<protein>
    <submittedName>
        <fullName evidence="10">Cation efflux system protein CusB</fullName>
    </submittedName>
</protein>
<dbReference type="InterPro" id="IPR058791">
    <property type="entry name" value="3HB_CusB"/>
</dbReference>
<evidence type="ECO:0000259" key="5">
    <source>
        <dbReference type="Pfam" id="PF19335"/>
    </source>
</evidence>
<dbReference type="InterPro" id="IPR045800">
    <property type="entry name" value="HMBD"/>
</dbReference>
<evidence type="ECO:0000256" key="2">
    <source>
        <dbReference type="ARBA" id="ARBA00022448"/>
    </source>
</evidence>
<evidence type="ECO:0000313" key="11">
    <source>
        <dbReference type="Proteomes" id="UP000503096"/>
    </source>
</evidence>
<dbReference type="EMBL" id="CP053073">
    <property type="protein sequence ID" value="QJR16554.1"/>
    <property type="molecule type" value="Genomic_DNA"/>
</dbReference>
<dbReference type="Pfam" id="PF25975">
    <property type="entry name" value="CzcB_C"/>
    <property type="match status" value="1"/>
</dbReference>
<dbReference type="InterPro" id="IPR051909">
    <property type="entry name" value="MFP_Cation_Efflux"/>
</dbReference>
<dbReference type="GO" id="GO:0015679">
    <property type="term" value="P:plasma membrane copper ion transport"/>
    <property type="evidence" value="ECO:0007669"/>
    <property type="project" value="TreeGrafter"/>
</dbReference>
<dbReference type="Pfam" id="PF25869">
    <property type="entry name" value="3HB_CusB"/>
    <property type="match status" value="1"/>
</dbReference>
<proteinExistence type="inferred from homology"/>
<feature type="domain" description="CusB-like beta-barrel" evidence="8">
    <location>
        <begin position="248"/>
        <end position="325"/>
    </location>
</feature>
<dbReference type="GO" id="GO:0030288">
    <property type="term" value="C:outer membrane-bounded periplasmic space"/>
    <property type="evidence" value="ECO:0007669"/>
    <property type="project" value="TreeGrafter"/>
</dbReference>
<evidence type="ECO:0000259" key="8">
    <source>
        <dbReference type="Pfam" id="PF25954"/>
    </source>
</evidence>
<keyword evidence="4" id="KW-0406">Ion transport</keyword>
<dbReference type="InterPro" id="IPR058792">
    <property type="entry name" value="Beta-barrel_RND_2"/>
</dbReference>
<dbReference type="GO" id="GO:0022857">
    <property type="term" value="F:transmembrane transporter activity"/>
    <property type="evidence" value="ECO:0007669"/>
    <property type="project" value="InterPro"/>
</dbReference>
<comment type="similarity">
    <text evidence="1">Belongs to the membrane fusion protein (MFP) (TC 8.A.1) family.</text>
</comment>
<dbReference type="Gene3D" id="6.10.140.730">
    <property type="match status" value="1"/>
</dbReference>
<organism evidence="10 11">
    <name type="scientific">Usitatibacter palustris</name>
    <dbReference type="NCBI Taxonomy" id="2732487"/>
    <lineage>
        <taxon>Bacteria</taxon>
        <taxon>Pseudomonadati</taxon>
        <taxon>Pseudomonadota</taxon>
        <taxon>Betaproteobacteria</taxon>
        <taxon>Nitrosomonadales</taxon>
        <taxon>Usitatibacteraceae</taxon>
        <taxon>Usitatibacter</taxon>
    </lineage>
</organism>
<dbReference type="InterPro" id="IPR021647">
    <property type="entry name" value="CusF_Ec"/>
</dbReference>
<name>A0A6M4HDB8_9PROT</name>
<dbReference type="GO" id="GO:0060003">
    <property type="term" value="P:copper ion export"/>
    <property type="evidence" value="ECO:0007669"/>
    <property type="project" value="TreeGrafter"/>
</dbReference>
<evidence type="ECO:0000313" key="10">
    <source>
        <dbReference type="EMBL" id="QJR16554.1"/>
    </source>
</evidence>
<evidence type="ECO:0000259" key="7">
    <source>
        <dbReference type="Pfam" id="PF25919"/>
    </source>
</evidence>
<dbReference type="AlphaFoldDB" id="A0A6M4HDB8"/>
<feature type="domain" description="Heavy metal binding" evidence="5">
    <location>
        <begin position="48"/>
        <end position="75"/>
    </location>
</feature>
<dbReference type="NCBIfam" id="TIGR01730">
    <property type="entry name" value="RND_mfp"/>
    <property type="match status" value="1"/>
</dbReference>
<keyword evidence="2" id="KW-0813">Transport</keyword>
<feature type="domain" description="CzcB-like C-terminal circularly permuted SH3-like" evidence="9">
    <location>
        <begin position="332"/>
        <end position="395"/>
    </location>
</feature>
<reference evidence="10 11" key="1">
    <citation type="submission" date="2020-04" db="EMBL/GenBank/DDBJ databases">
        <title>Usitatibacter rugosus gen. nov., sp. nov. and Usitatibacter palustris sp. nov., novel members of Usitatibacteraceae fam. nov. within the order Nitrosomonadales isolated from soil.</title>
        <authorList>
            <person name="Huber K.J."/>
            <person name="Neumann-Schaal M."/>
            <person name="Geppert A."/>
            <person name="Luckner M."/>
            <person name="Wanner G."/>
            <person name="Overmann J."/>
        </authorList>
    </citation>
    <scope>NUCLEOTIDE SEQUENCE [LARGE SCALE GENOMIC DNA]</scope>
    <source>
        <strain evidence="10 11">Swamp67</strain>
    </source>
</reference>
<dbReference type="InterPro" id="IPR006143">
    <property type="entry name" value="RND_pump_MFP"/>
</dbReference>
<dbReference type="FunFam" id="2.40.30.170:FF:000010">
    <property type="entry name" value="Efflux RND transporter periplasmic adaptor subunit"/>
    <property type="match status" value="1"/>
</dbReference>
<dbReference type="FunCoup" id="A0A6M4HDB8">
    <property type="interactions" value="159"/>
</dbReference>
<dbReference type="Pfam" id="PF19335">
    <property type="entry name" value="HMBD"/>
    <property type="match status" value="1"/>
</dbReference>
<evidence type="ECO:0000256" key="1">
    <source>
        <dbReference type="ARBA" id="ARBA00009477"/>
    </source>
</evidence>
<dbReference type="Proteomes" id="UP000503096">
    <property type="component" value="Chromosome"/>
</dbReference>
<feature type="domain" description="CusB-like three alpha-helical bundle" evidence="6">
    <location>
        <begin position="161"/>
        <end position="210"/>
    </location>
</feature>
<dbReference type="InterPro" id="IPR058649">
    <property type="entry name" value="CzcB_C"/>
</dbReference>
<keyword evidence="11" id="KW-1185">Reference proteome</keyword>
<dbReference type="FunFam" id="2.40.420.20:FF:000003">
    <property type="entry name" value="Cation efflux system protein cusB"/>
    <property type="match status" value="1"/>
</dbReference>
<sequence length="490" mass="51963">MRQQTSLALAAVGVAAVAATAGYWFATQRMSHDTATPPAIAEGKKPLYWHDPMYPQQRFDKPGKSPFMDMMLVPVYADASGDTSSVTVSSRMSQNLGVRTAEVTQGVLENTVEAVGAVAFDERAVALVQARVNGYVERLFVRAPLDPVVKGQPLAEILAPEWVAAQEEYLALRASDHASPALVAAARQRLDLLGMAPETIAAIETGGKTRARITLTAPISGVVGELGVREGMTVAPGLMLFRLNGLSTVWINAEVPETQASWVKPGESVVATVPAYPGESFKGTVTALLPEVNAATRTLKARIEAANPQGRLKPGMYATVNFTPQAKREVLMVPSEAVIRTGTRNVVVVAEAGQDGQQRFKPVDVETGAEAKGMTEIRKGLERGTKIVVSGQFLIDSEANLKASGARLGDAPAADTHPGEGRVERIGKDSVTLSHGPLPTLKMGAMTMDFATPKGVPANVKEGSLVSFSLRQTHTGGLEVATIVPRETKK</sequence>
<dbReference type="Pfam" id="PF25919">
    <property type="entry name" value="BSH_CusB"/>
    <property type="match status" value="1"/>
</dbReference>
<gene>
    <name evidence="10" type="primary">cusB</name>
    <name evidence="10" type="ORF">DSM104440_03389</name>
</gene>
<dbReference type="SUPFAM" id="SSF111369">
    <property type="entry name" value="HlyD-like secretion proteins"/>
    <property type="match status" value="1"/>
</dbReference>
<dbReference type="Gene3D" id="2.40.50.100">
    <property type="match status" value="1"/>
</dbReference>
<dbReference type="KEGG" id="upl:DSM104440_03389"/>